<dbReference type="HAMAP" id="MF_00360">
    <property type="entry name" value="Ribosomal_bS6"/>
    <property type="match status" value="1"/>
</dbReference>
<keyword evidence="6" id="KW-0699">rRNA-binding</keyword>
<dbReference type="Gene3D" id="3.30.70.60">
    <property type="match status" value="1"/>
</dbReference>
<dbReference type="InterPro" id="IPR014717">
    <property type="entry name" value="Transl_elong_EF1B/ribsomal_bS6"/>
</dbReference>
<feature type="compositionally biased region" description="Basic and acidic residues" evidence="7">
    <location>
        <begin position="108"/>
        <end position="152"/>
    </location>
</feature>
<accession>A0ABU1JW17</accession>
<evidence type="ECO:0000256" key="2">
    <source>
        <dbReference type="ARBA" id="ARBA00022980"/>
    </source>
</evidence>
<dbReference type="PANTHER" id="PTHR21011">
    <property type="entry name" value="MITOCHONDRIAL 28S RIBOSOMAL PROTEIN S6"/>
    <property type="match status" value="1"/>
</dbReference>
<dbReference type="Pfam" id="PF01250">
    <property type="entry name" value="Ribosomal_S6"/>
    <property type="match status" value="1"/>
</dbReference>
<dbReference type="InterPro" id="IPR000529">
    <property type="entry name" value="Ribosomal_bS6"/>
</dbReference>
<evidence type="ECO:0000256" key="6">
    <source>
        <dbReference type="HAMAP-Rule" id="MF_00360"/>
    </source>
</evidence>
<protein>
    <recommendedName>
        <fullName evidence="5 6">Small ribosomal subunit protein bS6</fullName>
    </recommendedName>
</protein>
<comment type="caution">
    <text evidence="8">The sequence shown here is derived from an EMBL/GenBank/DDBJ whole genome shotgun (WGS) entry which is preliminary data.</text>
</comment>
<dbReference type="SUPFAM" id="SSF54995">
    <property type="entry name" value="Ribosomal protein S6"/>
    <property type="match status" value="1"/>
</dbReference>
<dbReference type="GO" id="GO:0005840">
    <property type="term" value="C:ribosome"/>
    <property type="evidence" value="ECO:0007669"/>
    <property type="project" value="UniProtKB-KW"/>
</dbReference>
<keyword evidence="9" id="KW-1185">Reference proteome</keyword>
<comment type="function">
    <text evidence="4 6">Binds together with bS18 to 16S ribosomal RNA.</text>
</comment>
<keyword evidence="3 6" id="KW-0687">Ribonucleoprotein</keyword>
<dbReference type="EMBL" id="JAVDPW010000010">
    <property type="protein sequence ID" value="MDR6292809.1"/>
    <property type="molecule type" value="Genomic_DNA"/>
</dbReference>
<dbReference type="Proteomes" id="UP001262410">
    <property type="component" value="Unassembled WGS sequence"/>
</dbReference>
<evidence type="ECO:0000256" key="1">
    <source>
        <dbReference type="ARBA" id="ARBA00009512"/>
    </source>
</evidence>
<feature type="region of interest" description="Disordered" evidence="7">
    <location>
        <begin position="96"/>
        <end position="158"/>
    </location>
</feature>
<proteinExistence type="inferred from homology"/>
<evidence type="ECO:0000313" key="8">
    <source>
        <dbReference type="EMBL" id="MDR6292809.1"/>
    </source>
</evidence>
<dbReference type="CDD" id="cd00473">
    <property type="entry name" value="bS6"/>
    <property type="match status" value="1"/>
</dbReference>
<dbReference type="PANTHER" id="PTHR21011:SF1">
    <property type="entry name" value="SMALL RIBOSOMAL SUBUNIT PROTEIN BS6M"/>
    <property type="match status" value="1"/>
</dbReference>
<dbReference type="InterPro" id="IPR035980">
    <property type="entry name" value="Ribosomal_bS6_sf"/>
</dbReference>
<evidence type="ECO:0000256" key="7">
    <source>
        <dbReference type="SAM" id="MobiDB-lite"/>
    </source>
</evidence>
<reference evidence="8 9" key="1">
    <citation type="submission" date="2023-07" db="EMBL/GenBank/DDBJ databases">
        <title>Sorghum-associated microbial communities from plants grown in Nebraska, USA.</title>
        <authorList>
            <person name="Schachtman D."/>
        </authorList>
    </citation>
    <scope>NUCLEOTIDE SEQUENCE [LARGE SCALE GENOMIC DNA]</scope>
    <source>
        <strain evidence="8 9">584</strain>
    </source>
</reference>
<evidence type="ECO:0000313" key="9">
    <source>
        <dbReference type="Proteomes" id="UP001262410"/>
    </source>
</evidence>
<keyword evidence="6" id="KW-0694">RNA-binding</keyword>
<dbReference type="NCBIfam" id="TIGR00166">
    <property type="entry name" value="S6"/>
    <property type="match status" value="1"/>
</dbReference>
<gene>
    <name evidence="6" type="primary">rpsF</name>
    <name evidence="8" type="ORF">E9232_005354</name>
</gene>
<evidence type="ECO:0000256" key="3">
    <source>
        <dbReference type="ARBA" id="ARBA00023274"/>
    </source>
</evidence>
<sequence length="158" mass="17498">MPLYESVYIARQDVSATQVEALTEGFTTIITENGGKVTKTEYWGLKSFAYRIKKNRKGHYVLLNIDAPSAAVAEMERLMGINEDVLRTLTLRMDALEEGPSAMMQSRASRDRDGRDRDGRGDREGRGGDRDTRGGDRDGRRDRGFGGDRPEGGEGVPA</sequence>
<evidence type="ECO:0000256" key="5">
    <source>
        <dbReference type="ARBA" id="ARBA00035294"/>
    </source>
</evidence>
<organism evidence="8 9">
    <name type="scientific">Inquilinus ginsengisoli</name>
    <dbReference type="NCBI Taxonomy" id="363840"/>
    <lineage>
        <taxon>Bacteria</taxon>
        <taxon>Pseudomonadati</taxon>
        <taxon>Pseudomonadota</taxon>
        <taxon>Alphaproteobacteria</taxon>
        <taxon>Rhodospirillales</taxon>
        <taxon>Rhodospirillaceae</taxon>
        <taxon>Inquilinus</taxon>
    </lineage>
</organism>
<name>A0ABU1JW17_9PROT</name>
<dbReference type="RefSeq" id="WP_309799237.1">
    <property type="nucleotide sequence ID" value="NZ_JAVDPW010000010.1"/>
</dbReference>
<keyword evidence="2 6" id="KW-0689">Ribosomal protein</keyword>
<dbReference type="InterPro" id="IPR020814">
    <property type="entry name" value="Ribosomal_S6_plastid/chlpt"/>
</dbReference>
<evidence type="ECO:0000256" key="4">
    <source>
        <dbReference type="ARBA" id="ARBA00035104"/>
    </source>
</evidence>
<comment type="similarity">
    <text evidence="1 6">Belongs to the bacterial ribosomal protein bS6 family.</text>
</comment>